<evidence type="ECO:0000256" key="1">
    <source>
        <dbReference type="SAM" id="MobiDB-lite"/>
    </source>
</evidence>
<keyword evidence="4" id="KW-1185">Reference proteome</keyword>
<feature type="region of interest" description="Disordered" evidence="1">
    <location>
        <begin position="582"/>
        <end position="601"/>
    </location>
</feature>
<keyword evidence="2" id="KW-0472">Membrane</keyword>
<dbReference type="EMBL" id="BAAAJK010000001">
    <property type="protein sequence ID" value="GAA1380526.1"/>
    <property type="molecule type" value="Genomic_DNA"/>
</dbReference>
<protein>
    <recommendedName>
        <fullName evidence="5">Zinc ribbon domain-containing protein</fullName>
    </recommendedName>
</protein>
<dbReference type="Proteomes" id="UP001501414">
    <property type="component" value="Unassembled WGS sequence"/>
</dbReference>
<keyword evidence="2" id="KW-0812">Transmembrane</keyword>
<evidence type="ECO:0000256" key="2">
    <source>
        <dbReference type="SAM" id="Phobius"/>
    </source>
</evidence>
<name>A0ABP4I8E6_9PSEU</name>
<accession>A0ABP4I8E6</accession>
<feature type="transmembrane region" description="Helical" evidence="2">
    <location>
        <begin position="194"/>
        <end position="220"/>
    </location>
</feature>
<feature type="transmembrane region" description="Helical" evidence="2">
    <location>
        <begin position="116"/>
        <end position="146"/>
    </location>
</feature>
<reference evidence="4" key="1">
    <citation type="journal article" date="2019" name="Int. J. Syst. Evol. Microbiol.">
        <title>The Global Catalogue of Microorganisms (GCM) 10K type strain sequencing project: providing services to taxonomists for standard genome sequencing and annotation.</title>
        <authorList>
            <consortium name="The Broad Institute Genomics Platform"/>
            <consortium name="The Broad Institute Genome Sequencing Center for Infectious Disease"/>
            <person name="Wu L."/>
            <person name="Ma J."/>
        </authorList>
    </citation>
    <scope>NUCLEOTIDE SEQUENCE [LARGE SCALE GENOMIC DNA]</scope>
    <source>
        <strain evidence="4">JCM 11896</strain>
    </source>
</reference>
<proteinExistence type="predicted"/>
<evidence type="ECO:0000313" key="4">
    <source>
        <dbReference type="Proteomes" id="UP001501414"/>
    </source>
</evidence>
<feature type="transmembrane region" description="Helical" evidence="2">
    <location>
        <begin position="158"/>
        <end position="182"/>
    </location>
</feature>
<evidence type="ECO:0008006" key="5">
    <source>
        <dbReference type="Google" id="ProtNLM"/>
    </source>
</evidence>
<evidence type="ECO:0000313" key="3">
    <source>
        <dbReference type="EMBL" id="GAA1380526.1"/>
    </source>
</evidence>
<keyword evidence="2" id="KW-1133">Transmembrane helix</keyword>
<dbReference type="RefSeq" id="WP_344017926.1">
    <property type="nucleotide sequence ID" value="NZ_BAAAJK010000001.1"/>
</dbReference>
<organism evidence="3 4">
    <name type="scientific">Pseudonocardia kongjuensis</name>
    <dbReference type="NCBI Taxonomy" id="102227"/>
    <lineage>
        <taxon>Bacteria</taxon>
        <taxon>Bacillati</taxon>
        <taxon>Actinomycetota</taxon>
        <taxon>Actinomycetes</taxon>
        <taxon>Pseudonocardiales</taxon>
        <taxon>Pseudonocardiaceae</taxon>
        <taxon>Pseudonocardia</taxon>
    </lineage>
</organism>
<sequence>MSIDEHPLGRTAVCGTCSHRNEPDDRYCTRCGSAVHELLGRQTGGPEGHRPEQAPVDGTTRYLCAAAHLDATYADAAIAEHLVERTRAIAPAPGVDSATVLRDAVAARARRRLRDAVLVVLLIAIFVVSPPTGIGWIVIGIVAAALTPRERDRSRWRMIAAGVLAAVVLYLLVTAGAAYLLITGFDVLPGSATGLVVLLLLGAAVLVVCLVDEAVVDALVRNRFRPRTFRPATAVPGGWERTVRMLDTGRWETDLDRVARAEEQRRASGDRADVVVYRGRLPFVGSGRIEDDQVVALPLTPGTGPDGTRAQPRPFAASELQDHVARAVDELRDSGSLSPARRLATMAIREQLLVPAERLLANLHRRPDPPVLPGLDRPPVPHLPADRVRQLADRPEEWARYYRCFRIEAWDRDLATTTYFAAGVDSRMLYLEWTHCLLRPLKDQYRDIDRTPRAGPVLRALGTAITLPVTVFERLARIVHRFRPLPQRPGEVVPDRYGAGTTLRELAADAYTQDYFQDADAVRYTRVVERAVLRAVGRFLEERGYSVVDFMEAAKASIITNNSISVSGGNFAGGTALGIGAVNQQTDSRTTSPSGRNGQQP</sequence>
<comment type="caution">
    <text evidence="3">The sequence shown here is derived from an EMBL/GenBank/DDBJ whole genome shotgun (WGS) entry which is preliminary data.</text>
</comment>
<gene>
    <name evidence="3" type="ORF">GCM10009613_05040</name>
</gene>